<dbReference type="AlphaFoldDB" id="A0A814MAH8"/>
<accession>A0A814MAH8</accession>
<dbReference type="Proteomes" id="UP000663864">
    <property type="component" value="Unassembled WGS sequence"/>
</dbReference>
<sequence>MVEDLIDNDNLCCYYSYICNADLRCKNIFNFEEAKHVIEKTRTFIIDLCNVIEFAIGILPDEYSVFRGDPFVTHQYRDYIMLDETLINGFRESQTDSNIQFHMEVFFVFAKILHELSHALLYHCGRLYLTNEKDIKKKFETPKTHCLQGEAGNAIERLLFGSVIDASGRLRKDKYIIQYLILSDGRISGVIDKAWISSFVNDAFNMHKLRKIDSIEPIPFQFLTKNLKRKLQYKSKDSQTKRKSSKFKNLILDWSDDDDTEYELTSTFFKV</sequence>
<evidence type="ECO:0000313" key="1">
    <source>
        <dbReference type="EMBL" id="CAF1076595.1"/>
    </source>
</evidence>
<dbReference type="Proteomes" id="UP000663836">
    <property type="component" value="Unassembled WGS sequence"/>
</dbReference>
<comment type="caution">
    <text evidence="1">The sequence shown here is derived from an EMBL/GenBank/DDBJ whole genome shotgun (WGS) entry which is preliminary data.</text>
</comment>
<evidence type="ECO:0000313" key="2">
    <source>
        <dbReference type="EMBL" id="CAF3789763.1"/>
    </source>
</evidence>
<protein>
    <submittedName>
        <fullName evidence="1">Uncharacterized protein</fullName>
    </submittedName>
</protein>
<reference evidence="1" key="1">
    <citation type="submission" date="2021-02" db="EMBL/GenBank/DDBJ databases">
        <authorList>
            <person name="Nowell W R."/>
        </authorList>
    </citation>
    <scope>NUCLEOTIDE SEQUENCE</scope>
</reference>
<evidence type="ECO:0000313" key="3">
    <source>
        <dbReference type="Proteomes" id="UP000663864"/>
    </source>
</evidence>
<dbReference type="EMBL" id="CAJOBD010001342">
    <property type="protein sequence ID" value="CAF3789763.1"/>
    <property type="molecule type" value="Genomic_DNA"/>
</dbReference>
<dbReference type="EMBL" id="CAJNOT010000769">
    <property type="protein sequence ID" value="CAF1076595.1"/>
    <property type="molecule type" value="Genomic_DNA"/>
</dbReference>
<name>A0A814MAH8_9BILA</name>
<gene>
    <name evidence="2" type="ORF">JBS370_LOCUS14675</name>
    <name evidence="1" type="ORF">ZHD862_LOCUS16360</name>
</gene>
<organism evidence="1 3">
    <name type="scientific">Rotaria sordida</name>
    <dbReference type="NCBI Taxonomy" id="392033"/>
    <lineage>
        <taxon>Eukaryota</taxon>
        <taxon>Metazoa</taxon>
        <taxon>Spiralia</taxon>
        <taxon>Gnathifera</taxon>
        <taxon>Rotifera</taxon>
        <taxon>Eurotatoria</taxon>
        <taxon>Bdelloidea</taxon>
        <taxon>Philodinida</taxon>
        <taxon>Philodinidae</taxon>
        <taxon>Rotaria</taxon>
    </lineage>
</organism>
<proteinExistence type="predicted"/>